<dbReference type="PROSITE" id="PS51257">
    <property type="entry name" value="PROKAR_LIPOPROTEIN"/>
    <property type="match status" value="1"/>
</dbReference>
<dbReference type="Pfam" id="PF01261">
    <property type="entry name" value="AP_endonuc_2"/>
    <property type="match status" value="1"/>
</dbReference>
<dbReference type="InterPro" id="IPR036237">
    <property type="entry name" value="Xyl_isomerase-like_sf"/>
</dbReference>
<dbReference type="PANTHER" id="PTHR12110">
    <property type="entry name" value="HYDROXYPYRUVATE ISOMERASE"/>
    <property type="match status" value="1"/>
</dbReference>
<feature type="domain" description="Xylose isomerase-like TIM barrel" evidence="1">
    <location>
        <begin position="22"/>
        <end position="251"/>
    </location>
</feature>
<reference evidence="2 3" key="1">
    <citation type="submission" date="2021-08" db="EMBL/GenBank/DDBJ databases">
        <title>complete genome sequencing of Deefgea sp. D25.</title>
        <authorList>
            <person name="Bae J.-W."/>
            <person name="Gim D.-H."/>
        </authorList>
    </citation>
    <scope>NUCLEOTIDE SEQUENCE [LARGE SCALE GENOMIC DNA]</scope>
    <source>
        <strain evidence="2 3">D25</strain>
    </source>
</reference>
<evidence type="ECO:0000259" key="1">
    <source>
        <dbReference type="Pfam" id="PF01261"/>
    </source>
</evidence>
<proteinExistence type="predicted"/>
<dbReference type="EMBL" id="CP081150">
    <property type="protein sequence ID" value="QZA79246.1"/>
    <property type="molecule type" value="Genomic_DNA"/>
</dbReference>
<dbReference type="SUPFAM" id="SSF51658">
    <property type="entry name" value="Xylose isomerase-like"/>
    <property type="match status" value="1"/>
</dbReference>
<sequence>MKNIIACTTRPYQMLPFAAACEQIAAAGFSELAVYYSASGLDQYVLPVSADSTSSEIAAARNAAAAAGVKSAMLLGYSHPELGLAKAIAEYKRLIDNASALGAQWLLDCGIDDLNLRHDYYELMRQVAPHAAQAGIQISLKPHGGITLSLQDLLQAQQEIDHPAFSLCFDPGNLIYYSNGAIKPEDCITPLLPWLSTGIIKDCVINATGPDVAITAGEGLVDFRQTLSELVKGGFTGPLYIECVGGTELAEIDRNVRATQQFIGQLLAELA</sequence>
<dbReference type="GO" id="GO:0016853">
    <property type="term" value="F:isomerase activity"/>
    <property type="evidence" value="ECO:0007669"/>
    <property type="project" value="UniProtKB-KW"/>
</dbReference>
<protein>
    <submittedName>
        <fullName evidence="2">Sugar phosphate isomerase/epimerase</fullName>
    </submittedName>
</protein>
<evidence type="ECO:0000313" key="2">
    <source>
        <dbReference type="EMBL" id="QZA79246.1"/>
    </source>
</evidence>
<keyword evidence="2" id="KW-0413">Isomerase</keyword>
<accession>A0ABX8Z9J8</accession>
<evidence type="ECO:0000313" key="3">
    <source>
        <dbReference type="Proteomes" id="UP000825679"/>
    </source>
</evidence>
<dbReference type="Gene3D" id="3.20.20.150">
    <property type="entry name" value="Divalent-metal-dependent TIM barrel enzymes"/>
    <property type="match status" value="1"/>
</dbReference>
<dbReference type="InterPro" id="IPR013022">
    <property type="entry name" value="Xyl_isomerase-like_TIM-brl"/>
</dbReference>
<dbReference type="RefSeq" id="WP_221007765.1">
    <property type="nucleotide sequence ID" value="NZ_CP081150.1"/>
</dbReference>
<organism evidence="2 3">
    <name type="scientific">Deefgea tanakiae</name>
    <dbReference type="NCBI Taxonomy" id="2865840"/>
    <lineage>
        <taxon>Bacteria</taxon>
        <taxon>Pseudomonadati</taxon>
        <taxon>Pseudomonadota</taxon>
        <taxon>Betaproteobacteria</taxon>
        <taxon>Neisseriales</taxon>
        <taxon>Chitinibacteraceae</taxon>
        <taxon>Deefgea</taxon>
    </lineage>
</organism>
<dbReference type="PANTHER" id="PTHR12110:SF53">
    <property type="entry name" value="BLR5974 PROTEIN"/>
    <property type="match status" value="1"/>
</dbReference>
<dbReference type="Proteomes" id="UP000825679">
    <property type="component" value="Chromosome"/>
</dbReference>
<name>A0ABX8Z9J8_9NEIS</name>
<dbReference type="InterPro" id="IPR050312">
    <property type="entry name" value="IolE/XylAMocC-like"/>
</dbReference>
<keyword evidence="3" id="KW-1185">Reference proteome</keyword>
<gene>
    <name evidence="2" type="ORF">K4H28_07585</name>
</gene>